<keyword evidence="3" id="KW-0597">Phosphoprotein</keyword>
<dbReference type="EMBL" id="AP024355">
    <property type="protein sequence ID" value="BCR03118.1"/>
    <property type="molecule type" value="Genomic_DNA"/>
</dbReference>
<feature type="domain" description="PAC" evidence="7">
    <location>
        <begin position="211"/>
        <end position="264"/>
    </location>
</feature>
<dbReference type="PROSITE" id="PS50112">
    <property type="entry name" value="PAS"/>
    <property type="match status" value="1"/>
</dbReference>
<dbReference type="InterPro" id="IPR004358">
    <property type="entry name" value="Sig_transdc_His_kin-like_C"/>
</dbReference>
<dbReference type="SMART" id="SM00387">
    <property type="entry name" value="HATPase_c"/>
    <property type="match status" value="1"/>
</dbReference>
<feature type="coiled-coil region" evidence="4">
    <location>
        <begin position="252"/>
        <end position="289"/>
    </location>
</feature>
<keyword evidence="9" id="KW-1185">Reference proteome</keyword>
<evidence type="ECO:0000259" key="5">
    <source>
        <dbReference type="PROSITE" id="PS50109"/>
    </source>
</evidence>
<dbReference type="SUPFAM" id="SSF55874">
    <property type="entry name" value="ATPase domain of HSP90 chaperone/DNA topoisomerase II/histidine kinase"/>
    <property type="match status" value="1"/>
</dbReference>
<evidence type="ECO:0000259" key="6">
    <source>
        <dbReference type="PROSITE" id="PS50112"/>
    </source>
</evidence>
<evidence type="ECO:0000256" key="4">
    <source>
        <dbReference type="SAM" id="Coils"/>
    </source>
</evidence>
<dbReference type="InterPro" id="IPR005467">
    <property type="entry name" value="His_kinase_dom"/>
</dbReference>
<dbReference type="PRINTS" id="PR00344">
    <property type="entry name" value="BCTRLSENSOR"/>
</dbReference>
<organism evidence="8 9">
    <name type="scientific">Desulfuromonas versatilis</name>
    <dbReference type="NCBI Taxonomy" id="2802975"/>
    <lineage>
        <taxon>Bacteria</taxon>
        <taxon>Pseudomonadati</taxon>
        <taxon>Thermodesulfobacteriota</taxon>
        <taxon>Desulfuromonadia</taxon>
        <taxon>Desulfuromonadales</taxon>
        <taxon>Desulfuromonadaceae</taxon>
        <taxon>Desulfuromonas</taxon>
    </lineage>
</organism>
<dbReference type="PROSITE" id="PS50109">
    <property type="entry name" value="HIS_KIN"/>
    <property type="match status" value="1"/>
</dbReference>
<evidence type="ECO:0000259" key="7">
    <source>
        <dbReference type="PROSITE" id="PS50113"/>
    </source>
</evidence>
<keyword evidence="4" id="KW-0175">Coiled coil</keyword>
<dbReference type="InterPro" id="IPR035965">
    <property type="entry name" value="PAS-like_dom_sf"/>
</dbReference>
<reference evidence="8 9" key="1">
    <citation type="journal article" date="2016" name="C (Basel)">
        <title>Selective Growth of and Electricity Production by Marine Exoelectrogenic Bacteria in Self-Aggregated Hydrogel of Microbially Reduced Graphene Oxide.</title>
        <authorList>
            <person name="Yoshida N."/>
            <person name="Goto Y."/>
            <person name="Miyata Y."/>
        </authorList>
    </citation>
    <scope>NUCLEOTIDE SEQUENCE [LARGE SCALE GENOMIC DNA]</scope>
    <source>
        <strain evidence="8 9">NIT-T3</strain>
    </source>
</reference>
<comment type="catalytic activity">
    <reaction evidence="1">
        <text>ATP + protein L-histidine = ADP + protein N-phospho-L-histidine.</text>
        <dbReference type="EC" id="2.7.13.3"/>
    </reaction>
</comment>
<dbReference type="InterPro" id="IPR036097">
    <property type="entry name" value="HisK_dim/P_sf"/>
</dbReference>
<dbReference type="InterPro" id="IPR003594">
    <property type="entry name" value="HATPase_dom"/>
</dbReference>
<dbReference type="CDD" id="cd00130">
    <property type="entry name" value="PAS"/>
    <property type="match status" value="2"/>
</dbReference>
<dbReference type="SUPFAM" id="SSF55785">
    <property type="entry name" value="PYP-like sensor domain (PAS domain)"/>
    <property type="match status" value="2"/>
</dbReference>
<evidence type="ECO:0000313" key="9">
    <source>
        <dbReference type="Proteomes" id="UP001319827"/>
    </source>
</evidence>
<dbReference type="CDD" id="cd00082">
    <property type="entry name" value="HisKA"/>
    <property type="match status" value="1"/>
</dbReference>
<dbReference type="Pfam" id="PF00512">
    <property type="entry name" value="HisKA"/>
    <property type="match status" value="1"/>
</dbReference>
<feature type="domain" description="PAS" evidence="6">
    <location>
        <begin position="5"/>
        <end position="76"/>
    </location>
</feature>
<reference evidence="8 9" key="2">
    <citation type="journal article" date="2021" name="Int. J. Syst. Evol. Microbiol.">
        <title>Isolation and Polyphasic Characterization of Desulfuromonas versatilis sp. Nov., an Electrogenic Bacteria Capable of Versatile Metabolism Isolated from a Graphene Oxide-Reducing Enrichment Culture.</title>
        <authorList>
            <person name="Xie L."/>
            <person name="Yoshida N."/>
            <person name="Ishii S."/>
            <person name="Meng L."/>
        </authorList>
    </citation>
    <scope>NUCLEOTIDE SEQUENCE [LARGE SCALE GENOMIC DNA]</scope>
    <source>
        <strain evidence="8 9">NIT-T3</strain>
    </source>
</reference>
<dbReference type="Pfam" id="PF08448">
    <property type="entry name" value="PAS_4"/>
    <property type="match status" value="2"/>
</dbReference>
<dbReference type="PANTHER" id="PTHR43065">
    <property type="entry name" value="SENSOR HISTIDINE KINASE"/>
    <property type="match status" value="1"/>
</dbReference>
<dbReference type="EC" id="2.7.13.3" evidence="2"/>
<evidence type="ECO:0000256" key="1">
    <source>
        <dbReference type="ARBA" id="ARBA00000085"/>
    </source>
</evidence>
<dbReference type="SUPFAM" id="SSF47384">
    <property type="entry name" value="Homodimeric domain of signal transducing histidine kinase"/>
    <property type="match status" value="1"/>
</dbReference>
<dbReference type="Gene3D" id="3.30.565.10">
    <property type="entry name" value="Histidine kinase-like ATPase, C-terminal domain"/>
    <property type="match status" value="1"/>
</dbReference>
<protein>
    <recommendedName>
        <fullName evidence="2">histidine kinase</fullName>
        <ecNumber evidence="2">2.7.13.3</ecNumber>
    </recommendedName>
</protein>
<dbReference type="RefSeq" id="WP_221250596.1">
    <property type="nucleotide sequence ID" value="NZ_AP024355.1"/>
</dbReference>
<dbReference type="PROSITE" id="PS50113">
    <property type="entry name" value="PAC"/>
    <property type="match status" value="1"/>
</dbReference>
<dbReference type="PANTHER" id="PTHR43065:SF50">
    <property type="entry name" value="HISTIDINE KINASE"/>
    <property type="match status" value="1"/>
</dbReference>
<dbReference type="Gene3D" id="3.30.450.20">
    <property type="entry name" value="PAS domain"/>
    <property type="match status" value="2"/>
</dbReference>
<dbReference type="InterPro" id="IPR000014">
    <property type="entry name" value="PAS"/>
</dbReference>
<dbReference type="InterPro" id="IPR003661">
    <property type="entry name" value="HisK_dim/P_dom"/>
</dbReference>
<evidence type="ECO:0000256" key="2">
    <source>
        <dbReference type="ARBA" id="ARBA00012438"/>
    </source>
</evidence>
<accession>A0ABN6DSE9</accession>
<dbReference type="InterPro" id="IPR013656">
    <property type="entry name" value="PAS_4"/>
</dbReference>
<dbReference type="NCBIfam" id="TIGR00229">
    <property type="entry name" value="sensory_box"/>
    <property type="match status" value="2"/>
</dbReference>
<dbReference type="Gene3D" id="1.10.287.130">
    <property type="match status" value="1"/>
</dbReference>
<dbReference type="SMART" id="SM00388">
    <property type="entry name" value="HisKA"/>
    <property type="match status" value="1"/>
</dbReference>
<dbReference type="InterPro" id="IPR000700">
    <property type="entry name" value="PAS-assoc_C"/>
</dbReference>
<proteinExistence type="predicted"/>
<dbReference type="SMART" id="SM00091">
    <property type="entry name" value="PAS"/>
    <property type="match status" value="2"/>
</dbReference>
<name>A0ABN6DSE9_9BACT</name>
<dbReference type="Pfam" id="PF02518">
    <property type="entry name" value="HATPase_c"/>
    <property type="match status" value="1"/>
</dbReference>
<evidence type="ECO:0000256" key="3">
    <source>
        <dbReference type="ARBA" id="ARBA00022553"/>
    </source>
</evidence>
<gene>
    <name evidence="8" type="ORF">DESUT3_01870</name>
</gene>
<dbReference type="Proteomes" id="UP001319827">
    <property type="component" value="Chromosome"/>
</dbReference>
<dbReference type="InterPro" id="IPR036890">
    <property type="entry name" value="HATPase_C_sf"/>
</dbReference>
<evidence type="ECO:0000313" key="8">
    <source>
        <dbReference type="EMBL" id="BCR03118.1"/>
    </source>
</evidence>
<sequence>MNSTGNELYRVIFETTNSALAVLEDDLTLALVNPEFETLFGVPKAQTEGRRKLLDFVADIDRPRVAEYQQACLAGEGLAPQTYEAQMQDIAGNVRHVLISAARIDGASRSVISISDISGRKDVETRLAKSQVQLFQQHDKLNRLFQQVAAIKNEAERTMDCIGDWLVLLDDAGRIRRCNNAFREFIGRDFQELKGSPLADHLAELQIGLRLEGSQSLEVCHEVNGRWLALDTYPFIDEKGQVNGAVLTARDITETKQINNQLHEANQELENAYAELQATQSRVVQQEKLATIGQLAAGIAHEINNPMGFITSNLTTLQKYVERLTQVLKAQHSVIRENQVTAESRQMLEELESSSKLGFILEDVPALLEESLEGASRVAKIVQDFRTFSRVDSAEKTLADINHCLDSTINMVWNELKFKAELVKEYGEVSPVLCHPNRLNQVFMNLLVNAGQAIERKGTIRIRTWQEPGEVLVSVADTGCGIPPENLDRLFEPFFTTKEAGKGTGLGLSITCDIIKDHGGEITVASQPGEGTTFTIRLPVVQNPHQLA</sequence>
<feature type="domain" description="Histidine kinase" evidence="5">
    <location>
        <begin position="298"/>
        <end position="542"/>
    </location>
</feature>